<dbReference type="PANTHER" id="PTHR37490:SF3">
    <property type="entry name" value="DUF3431 DOMAIN CONTAINING PROTEIN"/>
    <property type="match status" value="1"/>
</dbReference>
<gene>
    <name evidence="1" type="ORF">K402DRAFT_397434</name>
</gene>
<keyword evidence="2" id="KW-1185">Reference proteome</keyword>
<evidence type="ECO:0000313" key="2">
    <source>
        <dbReference type="Proteomes" id="UP000800041"/>
    </source>
</evidence>
<proteinExistence type="predicted"/>
<dbReference type="InterPro" id="IPR021838">
    <property type="entry name" value="DUF3431"/>
</dbReference>
<accession>A0A6G1GP38</accession>
<reference evidence="1" key="1">
    <citation type="journal article" date="2020" name="Stud. Mycol.">
        <title>101 Dothideomycetes genomes: a test case for predicting lifestyles and emergence of pathogens.</title>
        <authorList>
            <person name="Haridas S."/>
            <person name="Albert R."/>
            <person name="Binder M."/>
            <person name="Bloem J."/>
            <person name="Labutti K."/>
            <person name="Salamov A."/>
            <person name="Andreopoulos B."/>
            <person name="Baker S."/>
            <person name="Barry K."/>
            <person name="Bills G."/>
            <person name="Bluhm B."/>
            <person name="Cannon C."/>
            <person name="Castanera R."/>
            <person name="Culley D."/>
            <person name="Daum C."/>
            <person name="Ezra D."/>
            <person name="Gonzalez J."/>
            <person name="Henrissat B."/>
            <person name="Kuo A."/>
            <person name="Liang C."/>
            <person name="Lipzen A."/>
            <person name="Lutzoni F."/>
            <person name="Magnuson J."/>
            <person name="Mondo S."/>
            <person name="Nolan M."/>
            <person name="Ohm R."/>
            <person name="Pangilinan J."/>
            <person name="Park H.-J."/>
            <person name="Ramirez L."/>
            <person name="Alfaro M."/>
            <person name="Sun H."/>
            <person name="Tritt A."/>
            <person name="Yoshinaga Y."/>
            <person name="Zwiers L.-H."/>
            <person name="Turgeon B."/>
            <person name="Goodwin S."/>
            <person name="Spatafora J."/>
            <person name="Crous P."/>
            <person name="Grigoriev I."/>
        </authorList>
    </citation>
    <scope>NUCLEOTIDE SEQUENCE</scope>
    <source>
        <strain evidence="1">CBS 113979</strain>
    </source>
</reference>
<sequence>MGRRTRRALLNILLLLGVITLLVYLNSRPARERRFNWSTIRHKSSSTTEFPEAHGVCPGLERSKKPALVVARVESDGDTEWLEQLSKKYHLCVYNVDQASASPSETKAKFKERTKTKTKEYLQVPQNRGHEAMTYLTFLISNHAHIPAAGAVFIHGSRFAWHNDHPLYDNMALLSSLNIPAAVEDFGYHNLRCDWSASMCAREYAPPQGSWENRVNAVLEPWNERAVSDAALPGAFSALFGEGEGKEEALGKTEAVRAQCCAQFVVARESILRHGKEEYEALRQWLLDGSETTERGQRVWHKDAAPRDDKVAGRILSYVWHVLFMDYDEGRREGVELDRLNRMACPSTQECYCRLYGRCGLEGCEAPGHCQGQYQLPQGFRLPKDWVENHS</sequence>
<dbReference type="PANTHER" id="PTHR37490">
    <property type="entry name" value="EXPRESSED PROTEIN"/>
    <property type="match status" value="1"/>
</dbReference>
<protein>
    <submittedName>
        <fullName evidence="1">Uncharacterized protein</fullName>
    </submittedName>
</protein>
<evidence type="ECO:0000313" key="1">
    <source>
        <dbReference type="EMBL" id="KAF1982519.1"/>
    </source>
</evidence>
<dbReference type="Pfam" id="PF11913">
    <property type="entry name" value="DUF3431"/>
    <property type="match status" value="1"/>
</dbReference>
<dbReference type="Proteomes" id="UP000800041">
    <property type="component" value="Unassembled WGS sequence"/>
</dbReference>
<dbReference type="OrthoDB" id="426718at2759"/>
<dbReference type="EMBL" id="ML977183">
    <property type="protein sequence ID" value="KAF1982519.1"/>
    <property type="molecule type" value="Genomic_DNA"/>
</dbReference>
<dbReference type="AlphaFoldDB" id="A0A6G1GP38"/>
<name>A0A6G1GP38_9PEZI</name>
<organism evidence="1 2">
    <name type="scientific">Aulographum hederae CBS 113979</name>
    <dbReference type="NCBI Taxonomy" id="1176131"/>
    <lineage>
        <taxon>Eukaryota</taxon>
        <taxon>Fungi</taxon>
        <taxon>Dikarya</taxon>
        <taxon>Ascomycota</taxon>
        <taxon>Pezizomycotina</taxon>
        <taxon>Dothideomycetes</taxon>
        <taxon>Pleosporomycetidae</taxon>
        <taxon>Aulographales</taxon>
        <taxon>Aulographaceae</taxon>
    </lineage>
</organism>